<name>A0ABW0GXG8_9HYPH</name>
<dbReference type="Pfam" id="PF07238">
    <property type="entry name" value="PilZ"/>
    <property type="match status" value="1"/>
</dbReference>
<evidence type="ECO:0000259" key="1">
    <source>
        <dbReference type="Pfam" id="PF07238"/>
    </source>
</evidence>
<organism evidence="2 3">
    <name type="scientific">Aquamicrobium segne</name>
    <dbReference type="NCBI Taxonomy" id="469547"/>
    <lineage>
        <taxon>Bacteria</taxon>
        <taxon>Pseudomonadati</taxon>
        <taxon>Pseudomonadota</taxon>
        <taxon>Alphaproteobacteria</taxon>
        <taxon>Hyphomicrobiales</taxon>
        <taxon>Phyllobacteriaceae</taxon>
        <taxon>Aquamicrobium</taxon>
    </lineage>
</organism>
<dbReference type="Proteomes" id="UP001596016">
    <property type="component" value="Unassembled WGS sequence"/>
</dbReference>
<evidence type="ECO:0000313" key="3">
    <source>
        <dbReference type="Proteomes" id="UP001596016"/>
    </source>
</evidence>
<proteinExistence type="predicted"/>
<gene>
    <name evidence="2" type="ORF">ACFPLB_10320</name>
</gene>
<evidence type="ECO:0000313" key="2">
    <source>
        <dbReference type="EMBL" id="MFC5386361.1"/>
    </source>
</evidence>
<sequence length="202" mass="22910">MNSEINLQTPPQSKKRSFQSVQIKIYGRFMLEDRSEYSCQVLEMSSENIALRAERNGKPGEKVIAYIDHIGRIEGVVERIFQNGFAMKILASKRKRAKLASQLTWLVNRHELGLTEERRHERTVPHNPASVLHLTDGRQYPCRIIDLSLSGAAIEIQVKPALGVQVSLGTMRGEIVRHFEEGVAIEFSDIQRPEALDAEFNS</sequence>
<feature type="domain" description="PilZ" evidence="1">
    <location>
        <begin position="117"/>
        <end position="193"/>
    </location>
</feature>
<reference evidence="3" key="1">
    <citation type="journal article" date="2019" name="Int. J. Syst. Evol. Microbiol.">
        <title>The Global Catalogue of Microorganisms (GCM) 10K type strain sequencing project: providing services to taxonomists for standard genome sequencing and annotation.</title>
        <authorList>
            <consortium name="The Broad Institute Genomics Platform"/>
            <consortium name="The Broad Institute Genome Sequencing Center for Infectious Disease"/>
            <person name="Wu L."/>
            <person name="Ma J."/>
        </authorList>
    </citation>
    <scope>NUCLEOTIDE SEQUENCE [LARGE SCALE GENOMIC DNA]</scope>
    <source>
        <strain evidence="3">CGMCC 4.1415</strain>
    </source>
</reference>
<dbReference type="InterPro" id="IPR009875">
    <property type="entry name" value="PilZ_domain"/>
</dbReference>
<dbReference type="EMBL" id="JBHSLL010000029">
    <property type="protein sequence ID" value="MFC5386361.1"/>
    <property type="molecule type" value="Genomic_DNA"/>
</dbReference>
<keyword evidence="3" id="KW-1185">Reference proteome</keyword>
<dbReference type="RefSeq" id="WP_378229295.1">
    <property type="nucleotide sequence ID" value="NZ_JBHSLL010000029.1"/>
</dbReference>
<comment type="caution">
    <text evidence="2">The sequence shown here is derived from an EMBL/GenBank/DDBJ whole genome shotgun (WGS) entry which is preliminary data.</text>
</comment>
<dbReference type="Gene3D" id="2.40.10.220">
    <property type="entry name" value="predicted glycosyltransferase like domains"/>
    <property type="match status" value="1"/>
</dbReference>
<dbReference type="SUPFAM" id="SSF141371">
    <property type="entry name" value="PilZ domain-like"/>
    <property type="match status" value="1"/>
</dbReference>
<accession>A0ABW0GXG8</accession>
<protein>
    <submittedName>
        <fullName evidence="2">PilZ domain-containing protein</fullName>
    </submittedName>
</protein>